<organism evidence="1 2">
    <name type="scientific">Deinococcus enclensis</name>
    <dbReference type="NCBI Taxonomy" id="1049582"/>
    <lineage>
        <taxon>Bacteria</taxon>
        <taxon>Thermotogati</taxon>
        <taxon>Deinococcota</taxon>
        <taxon>Deinococci</taxon>
        <taxon>Deinococcales</taxon>
        <taxon>Deinococcaceae</taxon>
        <taxon>Deinococcus</taxon>
    </lineage>
</organism>
<evidence type="ECO:0000313" key="2">
    <source>
        <dbReference type="Proteomes" id="UP001232163"/>
    </source>
</evidence>
<gene>
    <name evidence="1" type="ORF">QO006_003828</name>
</gene>
<dbReference type="RefSeq" id="WP_307469518.1">
    <property type="nucleotide sequence ID" value="NZ_JAURUR010000024.1"/>
</dbReference>
<accession>A0ABT9MIE2</accession>
<proteinExistence type="predicted"/>
<name>A0ABT9MIE2_9DEIO</name>
<evidence type="ECO:0000313" key="1">
    <source>
        <dbReference type="EMBL" id="MDP9766363.1"/>
    </source>
</evidence>
<keyword evidence="2" id="KW-1185">Reference proteome</keyword>
<protein>
    <submittedName>
        <fullName evidence="1">Uncharacterized protein</fullName>
    </submittedName>
</protein>
<comment type="caution">
    <text evidence="1">The sequence shown here is derived from an EMBL/GenBank/DDBJ whole genome shotgun (WGS) entry which is preliminary data.</text>
</comment>
<reference evidence="1 2" key="1">
    <citation type="submission" date="2023-07" db="EMBL/GenBank/DDBJ databases">
        <title>Genomic Encyclopedia of Type Strains, Phase IV (KMG-IV): sequencing the most valuable type-strain genomes for metagenomic binning, comparative biology and taxonomic classification.</title>
        <authorList>
            <person name="Goeker M."/>
        </authorList>
    </citation>
    <scope>NUCLEOTIDE SEQUENCE [LARGE SCALE GENOMIC DNA]</scope>
    <source>
        <strain evidence="1 2">NIO-1023</strain>
    </source>
</reference>
<dbReference type="EMBL" id="JAURUR010000024">
    <property type="protein sequence ID" value="MDP9766363.1"/>
    <property type="molecule type" value="Genomic_DNA"/>
</dbReference>
<dbReference type="Proteomes" id="UP001232163">
    <property type="component" value="Unassembled WGS sequence"/>
</dbReference>
<sequence>MPPRTYTLVSDVQLPSLRLPARIAQRTVNSVETVSYFKLLIGMARGQVFAADPTVFSVHFPLIQAMAHAHLTSVAGGLSQRVARPIASTLVDHARTAFAGVVGYGLGTTYAERQGAVWFAHFEEAERYLGRPITGPGGIIPTAKPDLISLDRLGVLRWLECKGSFSDSSSFWNQRVTKPYRDQVAPWLGGTVGGTVVSEGRVVGSFIDLTGTGVSTIATTPAVAPAGYRRAAFAAAVILPHYARWLALFGPVMWPLRLQLGAAKRVATPRKVTLTLGSISIRGQRYLTSLPTERHCHNPCIDGEPLVLGIQESLLRWLVRASTQPQAVFDDAEFLSRDLMEGITDERSIAEEYGFSNFSSFADGTLAFTVSSAAILDQANVTQIEFEVNFSEDVEAEA</sequence>